<dbReference type="PANTHER" id="PTHR38589:SF1">
    <property type="entry name" value="BLR0621 PROTEIN"/>
    <property type="match status" value="1"/>
</dbReference>
<accession>A0AAW6ASP0</accession>
<dbReference type="RefSeq" id="WP_003507850.1">
    <property type="nucleotide sequence ID" value="NZ_BAABZD010000004.1"/>
</dbReference>
<dbReference type="InterPro" id="IPR005490">
    <property type="entry name" value="LD_TPept_cat_dom"/>
</dbReference>
<feature type="chain" id="PRO_5044477563" evidence="7">
    <location>
        <begin position="27"/>
        <end position="268"/>
    </location>
</feature>
<evidence type="ECO:0000256" key="3">
    <source>
        <dbReference type="ARBA" id="ARBA00022960"/>
    </source>
</evidence>
<feature type="signal peptide" evidence="7">
    <location>
        <begin position="1"/>
        <end position="26"/>
    </location>
</feature>
<dbReference type="Pfam" id="PF03734">
    <property type="entry name" value="YkuD"/>
    <property type="match status" value="1"/>
</dbReference>
<evidence type="ECO:0000313" key="9">
    <source>
        <dbReference type="EMBL" id="MCK0086379.1"/>
    </source>
</evidence>
<evidence type="ECO:0000313" key="11">
    <source>
        <dbReference type="Proteomes" id="UP001300871"/>
    </source>
</evidence>
<dbReference type="CDD" id="cd16913">
    <property type="entry name" value="YkuD_like"/>
    <property type="match status" value="1"/>
</dbReference>
<dbReference type="PROSITE" id="PS52029">
    <property type="entry name" value="LD_TPASE"/>
    <property type="match status" value="1"/>
</dbReference>
<dbReference type="AlphaFoldDB" id="A0AAW6ASP0"/>
<dbReference type="GO" id="GO:0016740">
    <property type="term" value="F:transferase activity"/>
    <property type="evidence" value="ECO:0007669"/>
    <property type="project" value="UniProtKB-KW"/>
</dbReference>
<comment type="caution">
    <text evidence="10">The sequence shown here is derived from an EMBL/GenBank/DDBJ whole genome shotgun (WGS) entry which is preliminary data.</text>
</comment>
<dbReference type="EMBL" id="JAQLGM010000013">
    <property type="protein sequence ID" value="MDB2000016.1"/>
    <property type="molecule type" value="Genomic_DNA"/>
</dbReference>
<keyword evidence="3 6" id="KW-0133">Cell shape</keyword>
<dbReference type="Proteomes" id="UP001203136">
    <property type="component" value="Unassembled WGS sequence"/>
</dbReference>
<keyword evidence="2" id="KW-0808">Transferase</keyword>
<dbReference type="Proteomes" id="UP001300871">
    <property type="component" value="Unassembled WGS sequence"/>
</dbReference>
<evidence type="ECO:0000256" key="6">
    <source>
        <dbReference type="PROSITE-ProRule" id="PRU01373"/>
    </source>
</evidence>
<dbReference type="PANTHER" id="PTHR38589">
    <property type="entry name" value="BLR0621 PROTEIN"/>
    <property type="match status" value="1"/>
</dbReference>
<keyword evidence="7" id="KW-0732">Signal</keyword>
<feature type="domain" description="L,D-TPase catalytic" evidence="8">
    <location>
        <begin position="84"/>
        <end position="259"/>
    </location>
</feature>
<dbReference type="GO" id="GO:0008360">
    <property type="term" value="P:regulation of cell shape"/>
    <property type="evidence" value="ECO:0007669"/>
    <property type="project" value="UniProtKB-UniRule"/>
</dbReference>
<dbReference type="GO" id="GO:0071555">
    <property type="term" value="P:cell wall organization"/>
    <property type="evidence" value="ECO:0007669"/>
    <property type="project" value="UniProtKB-UniRule"/>
</dbReference>
<evidence type="ECO:0000256" key="2">
    <source>
        <dbReference type="ARBA" id="ARBA00022679"/>
    </source>
</evidence>
<dbReference type="Gene3D" id="2.40.440.10">
    <property type="entry name" value="L,D-transpeptidase catalytic domain-like"/>
    <property type="match status" value="1"/>
</dbReference>
<reference evidence="9" key="1">
    <citation type="journal article" date="2022" name="Cell Host Microbe">
        <title>Colonization of the live biotherapeutic product VE303 and modulation of the microbiota and metabolites in healthy volunteers.</title>
        <authorList>
            <person name="Dsouza M."/>
            <person name="Menon R."/>
            <person name="Crossette E."/>
            <person name="Bhattarai S.K."/>
            <person name="Schneider J."/>
            <person name="Kim Y.G."/>
            <person name="Reddy S."/>
            <person name="Caballero S."/>
            <person name="Felix C."/>
            <person name="Cornacchione L."/>
            <person name="Hendrickson J."/>
            <person name="Watson A.R."/>
            <person name="Minot S.S."/>
            <person name="Greenfield N."/>
            <person name="Schopf L."/>
            <person name="Szabady R."/>
            <person name="Patarroyo J."/>
            <person name="Smith W."/>
            <person name="Harrison P."/>
            <person name="Kuijper E.J."/>
            <person name="Kelly C.P."/>
            <person name="Olle B."/>
            <person name="Bobilev D."/>
            <person name="Silber J.L."/>
            <person name="Bucci V."/>
            <person name="Roberts B."/>
            <person name="Faith J."/>
            <person name="Norman J.M."/>
        </authorList>
    </citation>
    <scope>NUCLEOTIDE SEQUENCE</scope>
    <source>
        <strain evidence="9">VE303-04</strain>
    </source>
</reference>
<dbReference type="EMBL" id="JAINVB010000001">
    <property type="protein sequence ID" value="MCK0086379.1"/>
    <property type="molecule type" value="Genomic_DNA"/>
</dbReference>
<evidence type="ECO:0000256" key="7">
    <source>
        <dbReference type="SAM" id="SignalP"/>
    </source>
</evidence>
<dbReference type="GO" id="GO:0009252">
    <property type="term" value="P:peptidoglycan biosynthetic process"/>
    <property type="evidence" value="ECO:0007669"/>
    <property type="project" value="UniProtKB-KW"/>
</dbReference>
<evidence type="ECO:0000256" key="1">
    <source>
        <dbReference type="ARBA" id="ARBA00004752"/>
    </source>
</evidence>
<sequence>MAEKFGRKLKKYNRAGTALLAGILLASVNVRTAAASTLARGPAWESEQMRLGLLTDEAAGNTVFNGDVNTLKAAAEASQLIVAVGNEADPAQGTLTWYVRNQEGKLIPAFSVPAVSGMNGISADKREGDKKTPSGIYSFTMAFGMKDNPGSILPYHKVVNGDHFVDDSGSRYYNRLVNESQVQKDWNSSENLIRQAPHYNYALVLNYNDTYVPGKGSAIFLHCPKTANNTGTSGCISIPEEYMKLLVQSVDQNTKIIVVQNEKELASY</sequence>
<evidence type="ECO:0000259" key="8">
    <source>
        <dbReference type="PROSITE" id="PS52029"/>
    </source>
</evidence>
<proteinExistence type="predicted"/>
<dbReference type="InterPro" id="IPR038063">
    <property type="entry name" value="Transpep_catalytic_dom"/>
</dbReference>
<feature type="active site" description="Nucleophile" evidence="6">
    <location>
        <position position="235"/>
    </location>
</feature>
<dbReference type="GeneID" id="57970436"/>
<feature type="active site" description="Proton donor/acceptor" evidence="6">
    <location>
        <position position="222"/>
    </location>
</feature>
<reference evidence="10" key="2">
    <citation type="submission" date="2023-01" db="EMBL/GenBank/DDBJ databases">
        <title>Human gut microbiome strain richness.</title>
        <authorList>
            <person name="Chen-Liaw A."/>
        </authorList>
    </citation>
    <scope>NUCLEOTIDE SEQUENCE</scope>
    <source>
        <strain evidence="10">B1_m1001713B170214d0_201011</strain>
    </source>
</reference>
<comment type="pathway">
    <text evidence="1 6">Cell wall biogenesis; peptidoglycan biosynthesis.</text>
</comment>
<evidence type="ECO:0000256" key="4">
    <source>
        <dbReference type="ARBA" id="ARBA00022984"/>
    </source>
</evidence>
<dbReference type="SUPFAM" id="SSF141523">
    <property type="entry name" value="L,D-transpeptidase catalytic domain-like"/>
    <property type="match status" value="1"/>
</dbReference>
<name>A0AAW6ASP0_CLOSY</name>
<protein>
    <submittedName>
        <fullName evidence="10">L,D-transpeptidase family protein</fullName>
    </submittedName>
</protein>
<keyword evidence="5 6" id="KW-0961">Cell wall biogenesis/degradation</keyword>
<evidence type="ECO:0000256" key="5">
    <source>
        <dbReference type="ARBA" id="ARBA00023316"/>
    </source>
</evidence>
<gene>
    <name evidence="9" type="ORF">K5I21_10970</name>
    <name evidence="10" type="ORF">PM006_07370</name>
</gene>
<organism evidence="10 11">
    <name type="scientific">Clostridium symbiosum</name>
    <name type="common">Bacteroides symbiosus</name>
    <dbReference type="NCBI Taxonomy" id="1512"/>
    <lineage>
        <taxon>Bacteria</taxon>
        <taxon>Bacillati</taxon>
        <taxon>Bacillota</taxon>
        <taxon>Clostridia</taxon>
        <taxon>Lachnospirales</taxon>
        <taxon>Lachnospiraceae</taxon>
        <taxon>Otoolea</taxon>
    </lineage>
</organism>
<keyword evidence="4 6" id="KW-0573">Peptidoglycan synthesis</keyword>
<evidence type="ECO:0000313" key="10">
    <source>
        <dbReference type="EMBL" id="MDB2000016.1"/>
    </source>
</evidence>